<gene>
    <name evidence="2" type="ORF">HPBE_LOCUS579</name>
</gene>
<evidence type="ECO:0000313" key="3">
    <source>
        <dbReference type="Proteomes" id="UP000050761"/>
    </source>
</evidence>
<feature type="region of interest" description="Disordered" evidence="1">
    <location>
        <begin position="52"/>
        <end position="88"/>
    </location>
</feature>
<keyword evidence="3" id="KW-1185">Reference proteome</keyword>
<dbReference type="EMBL" id="UZAH01000437">
    <property type="protein sequence ID" value="VDO18961.1"/>
    <property type="molecule type" value="Genomic_DNA"/>
</dbReference>
<dbReference type="WBParaSite" id="HPBE_0000057801-mRNA-1">
    <property type="protein sequence ID" value="HPBE_0000057801-mRNA-1"/>
    <property type="gene ID" value="HPBE_0000057801"/>
</dbReference>
<accession>A0A183F336</accession>
<feature type="compositionally biased region" description="Basic residues" evidence="1">
    <location>
        <begin position="63"/>
        <end position="74"/>
    </location>
</feature>
<accession>A0A3P7TDJ4</accession>
<name>A0A183F336_HELPZ</name>
<dbReference type="Proteomes" id="UP000050761">
    <property type="component" value="Unassembled WGS sequence"/>
</dbReference>
<dbReference type="AlphaFoldDB" id="A0A183F336"/>
<evidence type="ECO:0000313" key="4">
    <source>
        <dbReference type="WBParaSite" id="HPBE_0000057801-mRNA-1"/>
    </source>
</evidence>
<sequence>MRDKLCAKRPAHRRIRRQKVFHDFPQHQQLKKKALQQNPAVILMNSLPLLKKTLRGQPPGKSKTSRQRARRQARCLHCPPPPRRLIPTRAPSRPVLFLRQNQLPPVQLALIPTRAPNRPGLFL</sequence>
<protein>
    <submittedName>
        <fullName evidence="2 4">Uncharacterized protein</fullName>
    </submittedName>
</protein>
<reference evidence="4" key="2">
    <citation type="submission" date="2019-09" db="UniProtKB">
        <authorList>
            <consortium name="WormBaseParasite"/>
        </authorList>
    </citation>
    <scope>IDENTIFICATION</scope>
</reference>
<evidence type="ECO:0000313" key="2">
    <source>
        <dbReference type="EMBL" id="VDO18961.1"/>
    </source>
</evidence>
<proteinExistence type="predicted"/>
<organism evidence="3 4">
    <name type="scientific">Heligmosomoides polygyrus</name>
    <name type="common">Parasitic roundworm</name>
    <dbReference type="NCBI Taxonomy" id="6339"/>
    <lineage>
        <taxon>Eukaryota</taxon>
        <taxon>Metazoa</taxon>
        <taxon>Ecdysozoa</taxon>
        <taxon>Nematoda</taxon>
        <taxon>Chromadorea</taxon>
        <taxon>Rhabditida</taxon>
        <taxon>Rhabditina</taxon>
        <taxon>Rhabditomorpha</taxon>
        <taxon>Strongyloidea</taxon>
        <taxon>Heligmosomidae</taxon>
        <taxon>Heligmosomoides</taxon>
    </lineage>
</organism>
<evidence type="ECO:0000256" key="1">
    <source>
        <dbReference type="SAM" id="MobiDB-lite"/>
    </source>
</evidence>
<reference evidence="2 3" key="1">
    <citation type="submission" date="2018-11" db="EMBL/GenBank/DDBJ databases">
        <authorList>
            <consortium name="Pathogen Informatics"/>
        </authorList>
    </citation>
    <scope>NUCLEOTIDE SEQUENCE [LARGE SCALE GENOMIC DNA]</scope>
</reference>